<evidence type="ECO:0000313" key="2">
    <source>
        <dbReference type="Proteomes" id="UP000053675"/>
    </source>
</evidence>
<protein>
    <submittedName>
        <fullName evidence="1">Uncharacterized protein</fullName>
    </submittedName>
</protein>
<proteinExistence type="predicted"/>
<keyword evidence="2" id="KW-1185">Reference proteome</keyword>
<gene>
    <name evidence="1" type="ORF">EL18_01144</name>
</gene>
<reference evidence="1 2" key="1">
    <citation type="submission" date="2014-05" db="EMBL/GenBank/DDBJ databases">
        <title>Draft Genome Sequence of Nitratireductor basaltis Strain UMTGB225, A Marine Bacterium Isolated from Green Barrel Tunicate.</title>
        <authorList>
            <person name="Gan H.Y."/>
        </authorList>
    </citation>
    <scope>NUCLEOTIDE SEQUENCE [LARGE SCALE GENOMIC DNA]</scope>
    <source>
        <strain evidence="1 2">UMTGB225</strain>
    </source>
</reference>
<dbReference type="EMBL" id="JMQM01000001">
    <property type="protein sequence ID" value="KFB10114.1"/>
    <property type="molecule type" value="Genomic_DNA"/>
</dbReference>
<comment type="caution">
    <text evidence="1">The sequence shown here is derived from an EMBL/GenBank/DDBJ whole genome shotgun (WGS) entry which is preliminary data.</text>
</comment>
<organism evidence="1 2">
    <name type="scientific">Nitratireductor basaltis</name>
    <dbReference type="NCBI Taxonomy" id="472175"/>
    <lineage>
        <taxon>Bacteria</taxon>
        <taxon>Pseudomonadati</taxon>
        <taxon>Pseudomonadota</taxon>
        <taxon>Alphaproteobacteria</taxon>
        <taxon>Hyphomicrobiales</taxon>
        <taxon>Phyllobacteriaceae</taxon>
        <taxon>Nitratireductor</taxon>
    </lineage>
</organism>
<evidence type="ECO:0000313" key="1">
    <source>
        <dbReference type="EMBL" id="KFB10114.1"/>
    </source>
</evidence>
<sequence>MSGGSFSRRFWLFVAPHGAENLHPSKSRLTGADEFSSGQEKEIRTWMVF</sequence>
<name>A0A084UAX8_9HYPH</name>
<accession>A0A084UAX8</accession>
<dbReference type="STRING" id="472175.EL18_01144"/>
<dbReference type="PATRIC" id="fig|472175.3.peg.1150"/>
<dbReference type="AlphaFoldDB" id="A0A084UAX8"/>
<dbReference type="Proteomes" id="UP000053675">
    <property type="component" value="Unassembled WGS sequence"/>
</dbReference>